<gene>
    <name evidence="11" type="ORF">C0J00_02815</name>
</gene>
<dbReference type="InterPro" id="IPR048466">
    <property type="entry name" value="DNA_pol3_delta-like_C"/>
</dbReference>
<keyword evidence="4" id="KW-0548">Nucleotidyltransferase</keyword>
<dbReference type="Proteomes" id="UP000238956">
    <property type="component" value="Chromosome"/>
</dbReference>
<keyword evidence="3" id="KW-0808">Transferase</keyword>
<evidence type="ECO:0000256" key="2">
    <source>
        <dbReference type="ARBA" id="ARBA00017703"/>
    </source>
</evidence>
<dbReference type="NCBIfam" id="TIGR01128">
    <property type="entry name" value="holA"/>
    <property type="match status" value="1"/>
</dbReference>
<dbReference type="SUPFAM" id="SSF48019">
    <property type="entry name" value="post-AAA+ oligomerization domain-like"/>
    <property type="match status" value="1"/>
</dbReference>
<dbReference type="InterPro" id="IPR027417">
    <property type="entry name" value="P-loop_NTPase"/>
</dbReference>
<dbReference type="RefSeq" id="WP_104967470.1">
    <property type="nucleotide sequence ID" value="NZ_CP025536.1"/>
</dbReference>
<dbReference type="GO" id="GO:0003887">
    <property type="term" value="F:DNA-directed DNA polymerase activity"/>
    <property type="evidence" value="ECO:0007669"/>
    <property type="project" value="UniProtKB-KW"/>
</dbReference>
<dbReference type="OrthoDB" id="9775929at2"/>
<evidence type="ECO:0000256" key="4">
    <source>
        <dbReference type="ARBA" id="ARBA00022695"/>
    </source>
</evidence>
<accession>A0A2L0D2S1</accession>
<evidence type="ECO:0000256" key="1">
    <source>
        <dbReference type="ARBA" id="ARBA00012417"/>
    </source>
</evidence>
<dbReference type="AlphaFoldDB" id="A0A2L0D2S1"/>
<evidence type="ECO:0000256" key="6">
    <source>
        <dbReference type="ARBA" id="ARBA00022932"/>
    </source>
</evidence>
<dbReference type="PANTHER" id="PTHR34388">
    <property type="entry name" value="DNA POLYMERASE III SUBUNIT DELTA"/>
    <property type="match status" value="1"/>
</dbReference>
<evidence type="ECO:0000256" key="3">
    <source>
        <dbReference type="ARBA" id="ARBA00022679"/>
    </source>
</evidence>
<name>A0A2L0D2S1_9STRE</name>
<sequence length="348" mass="39925">MIAMEEIEKLSLKGLPPISLVAGEDLGQYSQLKDLLLRQIGYDPADLNMAYFDLSDVPYSTAAMDLESLSFFAEEKVVILDQFLDLTTAKKSYLSDKELKQFEAYVENPVDTTRLIIFAPGKLDGRSRLVKLLKRDVRIFEANPLKENELRTYLQEYAKNHALHFEAEALEALLVKSNFDFSDSLKNMSFLETYKKQGLITVEDIQEAIPKTLQDNIFDLTKLILNRQVDAVRDLVRDLRLQGEDDVKLIAVILGQFRMFLQVNLLAKQGKTEQDIVQELSDLMGRKINPYQVKFALRDSSSLSLHFLQKALIHLIETDYQIKQGVFDKEYLFEVALLKIMTNQKTKA</sequence>
<dbReference type="GO" id="GO:0006261">
    <property type="term" value="P:DNA-templated DNA replication"/>
    <property type="evidence" value="ECO:0007669"/>
    <property type="project" value="TreeGrafter"/>
</dbReference>
<dbReference type="SUPFAM" id="SSF52540">
    <property type="entry name" value="P-loop containing nucleoside triphosphate hydrolases"/>
    <property type="match status" value="1"/>
</dbReference>
<keyword evidence="6" id="KW-0239">DNA-directed DNA polymerase</keyword>
<dbReference type="KEGG" id="splr:C0J00_02815"/>
<dbReference type="EC" id="2.7.7.7" evidence="1"/>
<dbReference type="PANTHER" id="PTHR34388:SF1">
    <property type="entry name" value="DNA POLYMERASE III SUBUNIT DELTA"/>
    <property type="match status" value="1"/>
</dbReference>
<feature type="domain" description="DNA polymerase III delta subunit-like C-terminal" evidence="10">
    <location>
        <begin position="214"/>
        <end position="340"/>
    </location>
</feature>
<protein>
    <recommendedName>
        <fullName evidence="2">DNA polymerase III subunit delta</fullName>
        <ecNumber evidence="1">2.7.7.7</ecNumber>
    </recommendedName>
</protein>
<feature type="domain" description="DNA polymerase III delta N-terminal" evidence="9">
    <location>
        <begin position="20"/>
        <end position="142"/>
    </location>
</feature>
<evidence type="ECO:0000256" key="5">
    <source>
        <dbReference type="ARBA" id="ARBA00022705"/>
    </source>
</evidence>
<keyword evidence="5" id="KW-0235">DNA replication</keyword>
<proteinExistence type="inferred from homology"/>
<reference evidence="11 12" key="2">
    <citation type="submission" date="2018-02" db="EMBL/GenBank/DDBJ databases">
        <title>Whole genome sequencing analysis of Streptococcus pluranimalium isolated from cattle infected mastitis in China.</title>
        <authorList>
            <person name="Zhang J.-R."/>
            <person name="Hu G.-Z."/>
        </authorList>
    </citation>
    <scope>NUCLEOTIDE SEQUENCE [LARGE SCALE GENOMIC DNA]</scope>
    <source>
        <strain evidence="11 12">TH11417</strain>
    </source>
</reference>
<keyword evidence="12" id="KW-1185">Reference proteome</keyword>
<dbReference type="GO" id="GO:0009360">
    <property type="term" value="C:DNA polymerase III complex"/>
    <property type="evidence" value="ECO:0007669"/>
    <property type="project" value="InterPro"/>
</dbReference>
<dbReference type="Gene3D" id="3.40.50.300">
    <property type="entry name" value="P-loop containing nucleotide triphosphate hydrolases"/>
    <property type="match status" value="1"/>
</dbReference>
<dbReference type="Pfam" id="PF06144">
    <property type="entry name" value="DNA_pol3_delta"/>
    <property type="match status" value="1"/>
</dbReference>
<organism evidence="11 12">
    <name type="scientific">Streptococcus pluranimalium</name>
    <dbReference type="NCBI Taxonomy" id="82348"/>
    <lineage>
        <taxon>Bacteria</taxon>
        <taxon>Bacillati</taxon>
        <taxon>Bacillota</taxon>
        <taxon>Bacilli</taxon>
        <taxon>Lactobacillales</taxon>
        <taxon>Streptococcaceae</taxon>
        <taxon>Streptococcus</taxon>
    </lineage>
</organism>
<evidence type="ECO:0000259" key="10">
    <source>
        <dbReference type="Pfam" id="PF21694"/>
    </source>
</evidence>
<evidence type="ECO:0000256" key="8">
    <source>
        <dbReference type="ARBA" id="ARBA00049244"/>
    </source>
</evidence>
<dbReference type="Gene3D" id="1.20.272.10">
    <property type="match status" value="1"/>
</dbReference>
<evidence type="ECO:0000259" key="9">
    <source>
        <dbReference type="Pfam" id="PF06144"/>
    </source>
</evidence>
<comment type="catalytic activity">
    <reaction evidence="8">
        <text>DNA(n) + a 2'-deoxyribonucleoside 5'-triphosphate = DNA(n+1) + diphosphate</text>
        <dbReference type="Rhea" id="RHEA:22508"/>
        <dbReference type="Rhea" id="RHEA-COMP:17339"/>
        <dbReference type="Rhea" id="RHEA-COMP:17340"/>
        <dbReference type="ChEBI" id="CHEBI:33019"/>
        <dbReference type="ChEBI" id="CHEBI:61560"/>
        <dbReference type="ChEBI" id="CHEBI:173112"/>
        <dbReference type="EC" id="2.7.7.7"/>
    </reaction>
</comment>
<dbReference type="GeneID" id="98392843"/>
<dbReference type="InterPro" id="IPR005790">
    <property type="entry name" value="DNA_polIII_delta"/>
</dbReference>
<evidence type="ECO:0000313" key="12">
    <source>
        <dbReference type="Proteomes" id="UP000238956"/>
    </source>
</evidence>
<dbReference type="GO" id="GO:0003677">
    <property type="term" value="F:DNA binding"/>
    <property type="evidence" value="ECO:0007669"/>
    <property type="project" value="InterPro"/>
</dbReference>
<reference evidence="11 12" key="1">
    <citation type="submission" date="2017-12" db="EMBL/GenBank/DDBJ databases">
        <authorList>
            <person name="Hurst M.R.H."/>
        </authorList>
    </citation>
    <scope>NUCLEOTIDE SEQUENCE [LARGE SCALE GENOMIC DNA]</scope>
    <source>
        <strain evidence="11 12">TH11417</strain>
    </source>
</reference>
<dbReference type="InterPro" id="IPR008921">
    <property type="entry name" value="DNA_pol3_clamp-load_cplx_C"/>
</dbReference>
<evidence type="ECO:0000256" key="7">
    <source>
        <dbReference type="ARBA" id="ARBA00034754"/>
    </source>
</evidence>
<comment type="similarity">
    <text evidence="7">Belongs to the DNA polymerase HolA subunit family.</text>
</comment>
<dbReference type="EMBL" id="CP025536">
    <property type="protein sequence ID" value="AUW96132.1"/>
    <property type="molecule type" value="Genomic_DNA"/>
</dbReference>
<evidence type="ECO:0000313" key="11">
    <source>
        <dbReference type="EMBL" id="AUW96132.1"/>
    </source>
</evidence>
<dbReference type="InterPro" id="IPR010372">
    <property type="entry name" value="DNA_pol3_delta_N"/>
</dbReference>
<dbReference type="Pfam" id="PF21694">
    <property type="entry name" value="DNA_pol3_delta_C"/>
    <property type="match status" value="1"/>
</dbReference>